<feature type="region of interest" description="Disordered" evidence="1">
    <location>
        <begin position="160"/>
        <end position="182"/>
    </location>
</feature>
<evidence type="ECO:0000256" key="2">
    <source>
        <dbReference type="SAM" id="Phobius"/>
    </source>
</evidence>
<gene>
    <name evidence="3" type="ORF">IAB19_00640</name>
</gene>
<feature type="compositionally biased region" description="Low complexity" evidence="1">
    <location>
        <begin position="172"/>
        <end position="182"/>
    </location>
</feature>
<proteinExistence type="predicted"/>
<dbReference type="GO" id="GO:0005886">
    <property type="term" value="C:plasma membrane"/>
    <property type="evidence" value="ECO:0007669"/>
    <property type="project" value="TreeGrafter"/>
</dbReference>
<dbReference type="PANTHER" id="PTHR34980:SF2">
    <property type="entry name" value="INNER MEMBRANE PROTEIN YHAH-RELATED"/>
    <property type="match status" value="1"/>
</dbReference>
<protein>
    <submittedName>
        <fullName evidence="3">DUF805 domain-containing protein</fullName>
    </submittedName>
</protein>
<dbReference type="Proteomes" id="UP000823631">
    <property type="component" value="Unassembled WGS sequence"/>
</dbReference>
<keyword evidence="2" id="KW-0812">Transmembrane</keyword>
<dbReference type="Pfam" id="PF05656">
    <property type="entry name" value="DUF805"/>
    <property type="match status" value="1"/>
</dbReference>
<organism evidence="3 4">
    <name type="scientific">Candidatus Avisuccinivibrio stercorigallinarum</name>
    <dbReference type="NCBI Taxonomy" id="2840704"/>
    <lineage>
        <taxon>Bacteria</taxon>
        <taxon>Pseudomonadati</taxon>
        <taxon>Pseudomonadota</taxon>
        <taxon>Gammaproteobacteria</taxon>
        <taxon>Aeromonadales</taxon>
        <taxon>Succinivibrionaceae</taxon>
        <taxon>Succinivibrionaceae incertae sedis</taxon>
        <taxon>Candidatus Avisuccinivibrio</taxon>
    </lineage>
</organism>
<name>A0A9D9GMU4_9GAMM</name>
<dbReference type="InterPro" id="IPR008523">
    <property type="entry name" value="DUF805"/>
</dbReference>
<feature type="transmembrane region" description="Helical" evidence="2">
    <location>
        <begin position="84"/>
        <end position="103"/>
    </location>
</feature>
<dbReference type="AlphaFoldDB" id="A0A9D9GMU4"/>
<comment type="caution">
    <text evidence="3">The sequence shown here is derived from an EMBL/GenBank/DDBJ whole genome shotgun (WGS) entry which is preliminary data.</text>
</comment>
<evidence type="ECO:0000313" key="4">
    <source>
        <dbReference type="Proteomes" id="UP000823631"/>
    </source>
</evidence>
<dbReference type="EMBL" id="JADINH010000007">
    <property type="protein sequence ID" value="MBO8414877.1"/>
    <property type="molecule type" value="Genomic_DNA"/>
</dbReference>
<evidence type="ECO:0000313" key="3">
    <source>
        <dbReference type="EMBL" id="MBO8414877.1"/>
    </source>
</evidence>
<evidence type="ECO:0000256" key="1">
    <source>
        <dbReference type="SAM" id="MobiDB-lite"/>
    </source>
</evidence>
<feature type="transmembrane region" description="Helical" evidence="2">
    <location>
        <begin position="109"/>
        <end position="133"/>
    </location>
</feature>
<reference evidence="3" key="2">
    <citation type="journal article" date="2021" name="PeerJ">
        <title>Extensive microbial diversity within the chicken gut microbiome revealed by metagenomics and culture.</title>
        <authorList>
            <person name="Gilroy R."/>
            <person name="Ravi A."/>
            <person name="Getino M."/>
            <person name="Pursley I."/>
            <person name="Horton D.L."/>
            <person name="Alikhan N.F."/>
            <person name="Baker D."/>
            <person name="Gharbi K."/>
            <person name="Hall N."/>
            <person name="Watson M."/>
            <person name="Adriaenssens E.M."/>
            <person name="Foster-Nyarko E."/>
            <person name="Jarju S."/>
            <person name="Secka A."/>
            <person name="Antonio M."/>
            <person name="Oren A."/>
            <person name="Chaudhuri R.R."/>
            <person name="La Ragione R."/>
            <person name="Hildebrand F."/>
            <person name="Pallen M.J."/>
        </authorList>
    </citation>
    <scope>NUCLEOTIDE SEQUENCE</scope>
    <source>
        <strain evidence="3">17213</strain>
    </source>
</reference>
<feature type="transmembrane region" description="Helical" evidence="2">
    <location>
        <begin position="28"/>
        <end position="47"/>
    </location>
</feature>
<accession>A0A9D9GMU4</accession>
<sequence length="182" mass="19851">MLTFVQAVKRCVIEKPLNIKDRAPRSEYWWFMLALFIGGLVANILAIIPILGWIIMIVFNIGSFVLSITANVRRLHDRNHSGWWILAPYGCLVAGGLLFGLGVAAGSDFISMLAVLVLGGFFVCFVVLLIFMVMPGTPGPNRFGPDPLAAYTHTQPLQFEADPAQPSDPASGQNNQPNGPQQ</sequence>
<reference evidence="3" key="1">
    <citation type="submission" date="2020-10" db="EMBL/GenBank/DDBJ databases">
        <authorList>
            <person name="Gilroy R."/>
        </authorList>
    </citation>
    <scope>NUCLEOTIDE SEQUENCE</scope>
    <source>
        <strain evidence="3">17213</strain>
    </source>
</reference>
<keyword evidence="2" id="KW-0472">Membrane</keyword>
<dbReference type="PANTHER" id="PTHR34980">
    <property type="entry name" value="INNER MEMBRANE PROTEIN-RELATED-RELATED"/>
    <property type="match status" value="1"/>
</dbReference>
<feature type="transmembrane region" description="Helical" evidence="2">
    <location>
        <begin position="53"/>
        <end position="72"/>
    </location>
</feature>
<keyword evidence="2" id="KW-1133">Transmembrane helix</keyword>